<sequence length="1124" mass="125920">MLVLLSILTLTLGKDYDTLYTENLYAEQTDCSGTRQLVCFYCNTNYTYTVDGNKDFQIEGLFQSELDIMYSVIDDLEVYINGTEYVIALGNSSTCISIGEISNTPDYSTMFVELMEVEYSDQDLAFITDEPLLTQVLANTKSGVSQDYYLMQLVMDFETSSTVTYLDRIDLTIEKKLINLYQHYGYLEYEGSVQAGSVDRERLNSSLCVSVPYTNEEINKFKLTINVDTEYTMQEWVNGIAETSGCSEIQSPKGLEYLQNLPVSHTVLWIENNSSSQETSLLSTIVYIIVPDFSITTGVYLSNLSGTLYIKNNDCEMHFSGTWENSIKNFLVDIGSGLNESYTGQAIIKHDPKVIKLEDLENLMKNLYPDSNSILPQYSEDSALNMKLYETSFFSPSLSLNFDPEVDISVTGIGKIADYKDCFLSVYFSRYETVIDSYGFIENISEQALNVLHDLDWLKNDGVSFKNGNLQFATRNISYGENSTISPGTQINSTLFLSQRCFDLEFCSIIAKGLNGTSANVSSIYFPSDFYYSSSLQNLTFSSLVIYDNFYYAYFAPQETQFISGFFDISGDWNSELNFQANITTVSGDAFLAAKMTGTWKSVLNITSLEIPLLDITADINLTSILSSSAEGKCEFVDSTSSWPGDIMVSLNIKDYNKNFFVADMYPTSAELFFKFITLKSELDSVIATFNFSAGCTIEYSEQEYTFMSEGFYLNGPTEFMGLPCSFTAKTLELTETLNMTVYMPGFTCGENNIRVSEYSEKIVCDVLVGQTNSSATFTAEIRLFGISQVENMAITGEYFEFSLEGKPFDGAYGAYLEVSAPMNGDIQTAEFTVDFNIDYKELESMSTSVSEYLNKWIQVGLDVLEDSENTLEQAEQTLQGYSDLLCSISCPLKSTCVSDFKNTCTKQLSYDCTIIGDVCSSVNYTCTETENACLDDACEYTADLCQYWNSTCDAYTQGGCDQLNLTTIGKECLESIYACETEELSDSNCEAECEFNKIAYSEYLGYYDGLNENYIETFAELSGFKTLSETSQLFAIYSASSVVPLNETGIGPSDIEFTVKYSAYSILETQLVNLTVNIKFDFYNEDRSNLHMFNIIKNSIIDNSGGTLSEELKEYTPMEVAAN</sequence>
<organism evidence="1 2">
    <name type="scientific">Blepharisma stoltei</name>
    <dbReference type="NCBI Taxonomy" id="1481888"/>
    <lineage>
        <taxon>Eukaryota</taxon>
        <taxon>Sar</taxon>
        <taxon>Alveolata</taxon>
        <taxon>Ciliophora</taxon>
        <taxon>Postciliodesmatophora</taxon>
        <taxon>Heterotrichea</taxon>
        <taxon>Heterotrichida</taxon>
        <taxon>Blepharismidae</taxon>
        <taxon>Blepharisma</taxon>
    </lineage>
</organism>
<dbReference type="Proteomes" id="UP001162131">
    <property type="component" value="Unassembled WGS sequence"/>
</dbReference>
<keyword evidence="2" id="KW-1185">Reference proteome</keyword>
<comment type="caution">
    <text evidence="1">The sequence shown here is derived from an EMBL/GenBank/DDBJ whole genome shotgun (WGS) entry which is preliminary data.</text>
</comment>
<dbReference type="AlphaFoldDB" id="A0AAU9IAP2"/>
<proteinExistence type="predicted"/>
<accession>A0AAU9IAP2</accession>
<evidence type="ECO:0000313" key="1">
    <source>
        <dbReference type="EMBL" id="CAG9310451.1"/>
    </source>
</evidence>
<gene>
    <name evidence="1" type="ORF">BSTOLATCC_MIC1299</name>
</gene>
<reference evidence="1" key="1">
    <citation type="submission" date="2021-09" db="EMBL/GenBank/DDBJ databases">
        <authorList>
            <consortium name="AG Swart"/>
            <person name="Singh M."/>
            <person name="Singh A."/>
            <person name="Seah K."/>
            <person name="Emmerich C."/>
        </authorList>
    </citation>
    <scope>NUCLEOTIDE SEQUENCE</scope>
    <source>
        <strain evidence="1">ATCC30299</strain>
    </source>
</reference>
<dbReference type="EMBL" id="CAJZBQ010000002">
    <property type="protein sequence ID" value="CAG9310451.1"/>
    <property type="molecule type" value="Genomic_DNA"/>
</dbReference>
<evidence type="ECO:0000313" key="2">
    <source>
        <dbReference type="Proteomes" id="UP001162131"/>
    </source>
</evidence>
<name>A0AAU9IAP2_9CILI</name>
<protein>
    <submittedName>
        <fullName evidence="1">Uncharacterized protein</fullName>
    </submittedName>
</protein>